<protein>
    <submittedName>
        <fullName evidence="1">DUF2917 domain-containing protein</fullName>
    </submittedName>
</protein>
<dbReference type="InterPro" id="IPR021317">
    <property type="entry name" value="DUF2917"/>
</dbReference>
<sequence>MREIRIFELDQADVPTRLPIGCPSRVSAMRERLWVTVEGQTDDYWLAEGESLELPPYAVVWISAEHDGGRLSITSCNTGSVVSARARMDVLVLWLARCAVAAVRSALRPSP</sequence>
<accession>A0A6N6WB10</accession>
<dbReference type="OrthoDB" id="8720906at2"/>
<dbReference type="AlphaFoldDB" id="A0A6N6WB10"/>
<gene>
    <name evidence="1" type="ORF">FSO04_21775</name>
</gene>
<dbReference type="Proteomes" id="UP000463700">
    <property type="component" value="Unassembled WGS sequence"/>
</dbReference>
<organism evidence="1 2">
    <name type="scientific">Paraburkholderia madseniana</name>
    <dbReference type="NCBI Taxonomy" id="2599607"/>
    <lineage>
        <taxon>Bacteria</taxon>
        <taxon>Pseudomonadati</taxon>
        <taxon>Pseudomonadota</taxon>
        <taxon>Betaproteobacteria</taxon>
        <taxon>Burkholderiales</taxon>
        <taxon>Burkholderiaceae</taxon>
        <taxon>Paraburkholderia</taxon>
    </lineage>
</organism>
<evidence type="ECO:0000313" key="2">
    <source>
        <dbReference type="Proteomes" id="UP000463700"/>
    </source>
</evidence>
<reference evidence="1 2" key="1">
    <citation type="journal article" date="2020" name="Int. J. Syst. Evol. Microbiol.">
        <title>Paraburkholderia madseniana sp. nov., a phenolic acid-degrading bacterium isolated from acidic forest soil.</title>
        <authorList>
            <person name="Wilhelm R.C."/>
            <person name="Murphy S.J.L."/>
            <person name="Feriancek N.M."/>
            <person name="Karasz D.C."/>
            <person name="DeRito C.M."/>
            <person name="Newman J.D."/>
            <person name="Buckley D.H."/>
        </authorList>
    </citation>
    <scope>NUCLEOTIDE SEQUENCE [LARGE SCALE GENOMIC DNA]</scope>
    <source>
        <strain evidence="1 2">RP11</strain>
    </source>
</reference>
<dbReference type="RefSeq" id="WP_154562337.1">
    <property type="nucleotide sequence ID" value="NZ_VOSW01000041.1"/>
</dbReference>
<dbReference type="Pfam" id="PF11142">
    <property type="entry name" value="DUF2917"/>
    <property type="match status" value="1"/>
</dbReference>
<evidence type="ECO:0000313" key="1">
    <source>
        <dbReference type="EMBL" id="KAE8757832.1"/>
    </source>
</evidence>
<comment type="caution">
    <text evidence="1">The sequence shown here is derived from an EMBL/GenBank/DDBJ whole genome shotgun (WGS) entry which is preliminary data.</text>
</comment>
<dbReference type="EMBL" id="VOSW01000041">
    <property type="protein sequence ID" value="KAE8757832.1"/>
    <property type="molecule type" value="Genomic_DNA"/>
</dbReference>
<name>A0A6N6WB10_9BURK</name>
<proteinExistence type="predicted"/>